<sequence>MKDKLINIAANYDSYTLEIKQKLIDILKEYGYSYYDGFCEEAELNITIGGDGAFLRGVRESNFSRIPFIGINTGTLGFYPEITPENMESFIHDYKEGKFSVTNVNLIESEIITSGQAEKIYAVNDIILKRKDMKTIHLDVYIASNHLEKISGDGLIISSPLGSSAYNKSAGGSLVYPSLKTLQLTPLSPIISNAYRCLDCSIIVPPEFEITLYPEGKNDYFFALSADGEMYEYDEIECVHFRTSKRIIKRLSTGTFNYWNVIKEKFL</sequence>
<dbReference type="GO" id="GO:0003951">
    <property type="term" value="F:NAD+ kinase activity"/>
    <property type="evidence" value="ECO:0007669"/>
    <property type="project" value="UniProtKB-UniRule"/>
</dbReference>
<name>A0A562J6W6_9FIRM</name>
<protein>
    <recommendedName>
        <fullName evidence="6">NAD kinase</fullName>
        <ecNumber evidence="6">2.7.1.23</ecNumber>
    </recommendedName>
    <alternativeName>
        <fullName evidence="6">ATP-dependent NAD kinase</fullName>
    </alternativeName>
</protein>
<feature type="binding site" evidence="6">
    <location>
        <position position="153"/>
    </location>
    <ligand>
        <name>NAD(+)</name>
        <dbReference type="ChEBI" id="CHEBI:57540"/>
    </ligand>
</feature>
<dbReference type="Gene3D" id="3.40.50.10330">
    <property type="entry name" value="Probable inorganic polyphosphate/atp-NAD kinase, domain 1"/>
    <property type="match status" value="1"/>
</dbReference>
<comment type="cofactor">
    <cofactor evidence="6">
        <name>a divalent metal cation</name>
        <dbReference type="ChEBI" id="CHEBI:60240"/>
    </cofactor>
</comment>
<dbReference type="GO" id="GO:0006741">
    <property type="term" value="P:NADP+ biosynthetic process"/>
    <property type="evidence" value="ECO:0007669"/>
    <property type="project" value="UniProtKB-UniRule"/>
</dbReference>
<feature type="binding site" evidence="6">
    <location>
        <begin position="164"/>
        <end position="169"/>
    </location>
    <ligand>
        <name>NAD(+)</name>
        <dbReference type="ChEBI" id="CHEBI:57540"/>
    </ligand>
</feature>
<dbReference type="InterPro" id="IPR002504">
    <property type="entry name" value="NADK"/>
</dbReference>
<comment type="caution">
    <text evidence="6">Lacks conserved residue(s) required for the propagation of feature annotation.</text>
</comment>
<dbReference type="EC" id="2.7.1.23" evidence="6"/>
<evidence type="ECO:0000313" key="8">
    <source>
        <dbReference type="Proteomes" id="UP000315343"/>
    </source>
</evidence>
<dbReference type="InterPro" id="IPR016064">
    <property type="entry name" value="NAD/diacylglycerol_kinase_sf"/>
</dbReference>
<dbReference type="Gene3D" id="2.60.200.30">
    <property type="entry name" value="Probable inorganic polyphosphate/atp-NAD kinase, domain 2"/>
    <property type="match status" value="1"/>
</dbReference>
<comment type="function">
    <text evidence="6">Involved in the regulation of the intracellular balance of NAD and NADP, and is a key enzyme in the biosynthesis of NADP. Catalyzes specifically the phosphorylation on 2'-hydroxyl of the adenosine moiety of NAD to yield NADP.</text>
</comment>
<proteinExistence type="inferred from homology"/>
<evidence type="ECO:0000256" key="4">
    <source>
        <dbReference type="ARBA" id="ARBA00023027"/>
    </source>
</evidence>
<organism evidence="7 8">
    <name type="scientific">Sedimentibacter saalensis</name>
    <dbReference type="NCBI Taxonomy" id="130788"/>
    <lineage>
        <taxon>Bacteria</taxon>
        <taxon>Bacillati</taxon>
        <taxon>Bacillota</taxon>
        <taxon>Tissierellia</taxon>
        <taxon>Sedimentibacter</taxon>
    </lineage>
</organism>
<comment type="similarity">
    <text evidence="6">Belongs to the NAD kinase family.</text>
</comment>
<keyword evidence="6" id="KW-0547">Nucleotide-binding</keyword>
<dbReference type="PANTHER" id="PTHR20275">
    <property type="entry name" value="NAD KINASE"/>
    <property type="match status" value="1"/>
</dbReference>
<accession>A0A562J6W6</accession>
<evidence type="ECO:0000256" key="1">
    <source>
        <dbReference type="ARBA" id="ARBA00022679"/>
    </source>
</evidence>
<dbReference type="PANTHER" id="PTHR20275:SF0">
    <property type="entry name" value="NAD KINASE"/>
    <property type="match status" value="1"/>
</dbReference>
<feature type="binding site" evidence="6">
    <location>
        <position position="56"/>
    </location>
    <ligand>
        <name>NAD(+)</name>
        <dbReference type="ChEBI" id="CHEBI:57540"/>
    </ligand>
</feature>
<dbReference type="OrthoDB" id="9774737at2"/>
<evidence type="ECO:0000256" key="3">
    <source>
        <dbReference type="ARBA" id="ARBA00022857"/>
    </source>
</evidence>
<evidence type="ECO:0000256" key="5">
    <source>
        <dbReference type="ARBA" id="ARBA00047925"/>
    </source>
</evidence>
<dbReference type="GO" id="GO:0051287">
    <property type="term" value="F:NAD binding"/>
    <property type="evidence" value="ECO:0007669"/>
    <property type="project" value="UniProtKB-ARBA"/>
</dbReference>
<keyword evidence="1 6" id="KW-0808">Transferase</keyword>
<dbReference type="InterPro" id="IPR017437">
    <property type="entry name" value="ATP-NAD_kinase_PpnK-typ_C"/>
</dbReference>
<feature type="binding site" evidence="6">
    <location>
        <position position="161"/>
    </location>
    <ligand>
        <name>NAD(+)</name>
        <dbReference type="ChEBI" id="CHEBI:57540"/>
    </ligand>
</feature>
<dbReference type="HAMAP" id="MF_00361">
    <property type="entry name" value="NAD_kinase"/>
    <property type="match status" value="1"/>
</dbReference>
<dbReference type="GO" id="GO:0019674">
    <property type="term" value="P:NAD+ metabolic process"/>
    <property type="evidence" value="ECO:0007669"/>
    <property type="project" value="InterPro"/>
</dbReference>
<comment type="subcellular location">
    <subcellularLocation>
        <location evidence="6">Cytoplasm</location>
    </subcellularLocation>
</comment>
<feature type="active site" description="Proton acceptor" evidence="6">
    <location>
        <position position="51"/>
    </location>
</feature>
<dbReference type="Proteomes" id="UP000315343">
    <property type="component" value="Unassembled WGS sequence"/>
</dbReference>
<evidence type="ECO:0000313" key="7">
    <source>
        <dbReference type="EMBL" id="TWH78685.1"/>
    </source>
</evidence>
<feature type="binding site" evidence="6">
    <location>
        <begin position="124"/>
        <end position="125"/>
    </location>
    <ligand>
        <name>NAD(+)</name>
        <dbReference type="ChEBI" id="CHEBI:57540"/>
    </ligand>
</feature>
<dbReference type="GO" id="GO:0005737">
    <property type="term" value="C:cytoplasm"/>
    <property type="evidence" value="ECO:0007669"/>
    <property type="project" value="UniProtKB-SubCell"/>
</dbReference>
<dbReference type="RefSeq" id="WP_145084651.1">
    <property type="nucleotide sequence ID" value="NZ_JBCFAR010000002.1"/>
</dbReference>
<keyword evidence="8" id="KW-1185">Reference proteome</keyword>
<dbReference type="SUPFAM" id="SSF111331">
    <property type="entry name" value="NAD kinase/diacylglycerol kinase-like"/>
    <property type="match status" value="1"/>
</dbReference>
<comment type="caution">
    <text evidence="7">The sequence shown here is derived from an EMBL/GenBank/DDBJ whole genome shotgun (WGS) entry which is preliminary data.</text>
</comment>
<keyword evidence="2 6" id="KW-0418">Kinase</keyword>
<dbReference type="Pfam" id="PF01513">
    <property type="entry name" value="NAD_kinase"/>
    <property type="match status" value="1"/>
</dbReference>
<reference evidence="7 8" key="1">
    <citation type="submission" date="2019-07" db="EMBL/GenBank/DDBJ databases">
        <title>Genomic Encyclopedia of Type Strains, Phase I: the one thousand microbial genomes (KMG-I) project.</title>
        <authorList>
            <person name="Kyrpides N."/>
        </authorList>
    </citation>
    <scope>NUCLEOTIDE SEQUENCE [LARGE SCALE GENOMIC DNA]</scope>
    <source>
        <strain evidence="7 8">DSM 13558</strain>
    </source>
</reference>
<dbReference type="InterPro" id="IPR017438">
    <property type="entry name" value="ATP-NAD_kinase_N"/>
</dbReference>
<dbReference type="EMBL" id="VLKH01000008">
    <property type="protein sequence ID" value="TWH78685.1"/>
    <property type="molecule type" value="Genomic_DNA"/>
</dbReference>
<dbReference type="GO" id="GO:0046872">
    <property type="term" value="F:metal ion binding"/>
    <property type="evidence" value="ECO:0007669"/>
    <property type="project" value="UniProtKB-UniRule"/>
</dbReference>
<gene>
    <name evidence="6" type="primary">nadK</name>
    <name evidence="7" type="ORF">LY60_02713</name>
</gene>
<evidence type="ECO:0000256" key="6">
    <source>
        <dbReference type="HAMAP-Rule" id="MF_00361"/>
    </source>
</evidence>
<dbReference type="Pfam" id="PF20143">
    <property type="entry name" value="NAD_kinase_C"/>
    <property type="match status" value="1"/>
</dbReference>
<keyword evidence="6" id="KW-0067">ATP-binding</keyword>
<dbReference type="AlphaFoldDB" id="A0A562J6W6"/>
<keyword evidence="3 6" id="KW-0521">NADP</keyword>
<comment type="catalytic activity">
    <reaction evidence="5 6">
        <text>NAD(+) + ATP = ADP + NADP(+) + H(+)</text>
        <dbReference type="Rhea" id="RHEA:18629"/>
        <dbReference type="ChEBI" id="CHEBI:15378"/>
        <dbReference type="ChEBI" id="CHEBI:30616"/>
        <dbReference type="ChEBI" id="CHEBI:57540"/>
        <dbReference type="ChEBI" id="CHEBI:58349"/>
        <dbReference type="ChEBI" id="CHEBI:456216"/>
        <dbReference type="EC" id="2.7.1.23"/>
    </reaction>
</comment>
<dbReference type="GO" id="GO:0005524">
    <property type="term" value="F:ATP binding"/>
    <property type="evidence" value="ECO:0007669"/>
    <property type="project" value="UniProtKB-KW"/>
</dbReference>
<evidence type="ECO:0000256" key="2">
    <source>
        <dbReference type="ARBA" id="ARBA00022777"/>
    </source>
</evidence>
<keyword evidence="6" id="KW-0963">Cytoplasm</keyword>
<feature type="binding site" evidence="6">
    <location>
        <begin position="51"/>
        <end position="52"/>
    </location>
    <ligand>
        <name>NAD(+)</name>
        <dbReference type="ChEBI" id="CHEBI:57540"/>
    </ligand>
</feature>
<keyword evidence="4 6" id="KW-0520">NAD</keyword>